<evidence type="ECO:0000313" key="3">
    <source>
        <dbReference type="RefSeq" id="XP_020091118.1"/>
    </source>
</evidence>
<dbReference type="Pfam" id="PF25463">
    <property type="entry name" value="DUF7899"/>
    <property type="match status" value="1"/>
</dbReference>
<dbReference type="InterPro" id="IPR057221">
    <property type="entry name" value="DUF7899"/>
</dbReference>
<feature type="domain" description="Tf2-1-like SH3-like" evidence="1">
    <location>
        <begin position="7"/>
        <end position="59"/>
    </location>
</feature>
<evidence type="ECO:0000259" key="1">
    <source>
        <dbReference type="Pfam" id="PF24626"/>
    </source>
</evidence>
<dbReference type="AlphaFoldDB" id="A0A6P5FCL1"/>
<gene>
    <name evidence="3" type="primary">LOC109712099</name>
</gene>
<dbReference type="Proteomes" id="UP000515123">
    <property type="component" value="Linkage group 6"/>
</dbReference>
<dbReference type="SUPFAM" id="SSF69322">
    <property type="entry name" value="Tricorn protease domain 2"/>
    <property type="match status" value="1"/>
</dbReference>
<reference evidence="2" key="1">
    <citation type="journal article" date="2015" name="Nat. Genet.">
        <title>The pineapple genome and the evolution of CAM photosynthesis.</title>
        <authorList>
            <person name="Ming R."/>
            <person name="VanBuren R."/>
            <person name="Wai C.M."/>
            <person name="Tang H."/>
            <person name="Schatz M.C."/>
            <person name="Bowers J.E."/>
            <person name="Lyons E."/>
            <person name="Wang M.L."/>
            <person name="Chen J."/>
            <person name="Biggers E."/>
            <person name="Zhang J."/>
            <person name="Huang L."/>
            <person name="Zhang L."/>
            <person name="Miao W."/>
            <person name="Zhang J."/>
            <person name="Ye Z."/>
            <person name="Miao C."/>
            <person name="Lin Z."/>
            <person name="Wang H."/>
            <person name="Zhou H."/>
            <person name="Yim W.C."/>
            <person name="Priest H.D."/>
            <person name="Zheng C."/>
            <person name="Woodhouse M."/>
            <person name="Edger P.P."/>
            <person name="Guyot R."/>
            <person name="Guo H.B."/>
            <person name="Guo H."/>
            <person name="Zheng G."/>
            <person name="Singh R."/>
            <person name="Sharma A."/>
            <person name="Min X."/>
            <person name="Zheng Y."/>
            <person name="Lee H."/>
            <person name="Gurtowski J."/>
            <person name="Sedlazeck F.J."/>
            <person name="Harkess A."/>
            <person name="McKain M.R."/>
            <person name="Liao Z."/>
            <person name="Fang J."/>
            <person name="Liu J."/>
            <person name="Zhang X."/>
            <person name="Zhang Q."/>
            <person name="Hu W."/>
            <person name="Qin Y."/>
            <person name="Wang K."/>
            <person name="Chen L.Y."/>
            <person name="Shirley N."/>
            <person name="Lin Y.R."/>
            <person name="Liu L.Y."/>
            <person name="Hernandez A.G."/>
            <person name="Wright C.L."/>
            <person name="Bulone V."/>
            <person name="Tuskan G.A."/>
            <person name="Heath K."/>
            <person name="Zee F."/>
            <person name="Moore P.H."/>
            <person name="Sunkar R."/>
            <person name="Leebens-Mack J.H."/>
            <person name="Mockler T."/>
            <person name="Bennetzen J.L."/>
            <person name="Freeling M."/>
            <person name="Sankoff D."/>
            <person name="Paterson A.H."/>
            <person name="Zhu X."/>
            <person name="Yang X."/>
            <person name="Smith J.A."/>
            <person name="Cushman J.C."/>
            <person name="Paull R.E."/>
            <person name="Yu Q."/>
        </authorList>
    </citation>
    <scope>NUCLEOTIDE SEQUENCE [LARGE SCALE GENOMIC DNA]</scope>
    <source>
        <strain evidence="2">cv. F153</strain>
    </source>
</reference>
<dbReference type="OrthoDB" id="5554229at2759"/>
<protein>
    <submittedName>
        <fullName evidence="3">Uncharacterized protein LOC109712099</fullName>
    </submittedName>
</protein>
<proteinExistence type="predicted"/>
<evidence type="ECO:0000313" key="2">
    <source>
        <dbReference type="Proteomes" id="UP000515123"/>
    </source>
</evidence>
<keyword evidence="2" id="KW-1185">Reference proteome</keyword>
<dbReference type="InterPro" id="IPR056924">
    <property type="entry name" value="SH3_Tf2-1"/>
</dbReference>
<dbReference type="PANTHER" id="PTHR31789:SF9">
    <property type="entry name" value="EXPRESSED PROTEIN"/>
    <property type="match status" value="1"/>
</dbReference>
<organism evidence="2 3">
    <name type="scientific">Ananas comosus</name>
    <name type="common">Pineapple</name>
    <name type="synonym">Ananas ananas</name>
    <dbReference type="NCBI Taxonomy" id="4615"/>
    <lineage>
        <taxon>Eukaryota</taxon>
        <taxon>Viridiplantae</taxon>
        <taxon>Streptophyta</taxon>
        <taxon>Embryophyta</taxon>
        <taxon>Tracheophyta</taxon>
        <taxon>Spermatophyta</taxon>
        <taxon>Magnoliopsida</taxon>
        <taxon>Liliopsida</taxon>
        <taxon>Poales</taxon>
        <taxon>Bromeliaceae</taxon>
        <taxon>Bromelioideae</taxon>
        <taxon>Ananas</taxon>
    </lineage>
</organism>
<reference evidence="3" key="2">
    <citation type="submission" date="2025-08" db="UniProtKB">
        <authorList>
            <consortium name="RefSeq"/>
        </authorList>
    </citation>
    <scope>IDENTIFICATION</scope>
    <source>
        <tissue evidence="3">Leaf</tissue>
    </source>
</reference>
<dbReference type="Pfam" id="PF24626">
    <property type="entry name" value="SH3_Tf2-1"/>
    <property type="match status" value="1"/>
</dbReference>
<dbReference type="RefSeq" id="XP_020091118.1">
    <property type="nucleotide sequence ID" value="XM_020235529.1"/>
</dbReference>
<dbReference type="PANTHER" id="PTHR31789">
    <property type="entry name" value="OS05G0482600 PROTEIN"/>
    <property type="match status" value="1"/>
</dbReference>
<accession>A0A6P5FCL1</accession>
<dbReference type="GeneID" id="109712099"/>
<name>A0A6P5FCL1_ANACO</name>
<sequence>MVSPSRRIKRFDLRNKLNPQFVGPFEILERVGPVACRLALPPSLVQVHNVFHMSILRKYIPDSSHVISPTTIQLQEDLSYDKALMRILAREEEFDVYENSDSWFFTLQFLKRRSRIMEILAAKGIIFVLTVRGLGAAFCRTKNKCICLLNVEEDEVIESLFYKKDDESLVTLSLHASDNSNSWKCRTIPIESIRKNQLRARYQLFETESGDTIEFDVVNNKALIYSARNHLYDLFDMKDYSFKYSINEGNITEIKISPGILLLKHQRNNWAGYVPLEMLSVEDGTLLKSFKTQSYRNKQVSFMELFGEKLLVKQENENLQIVDVRTSELIEVVDTEFFNPSALIFLYRKNLFMCFQGTKLEVWSFHGELFTSFEDNTLQHGIVNSNNIYITDDQEIIISYCKVGEESYNEEEEFADTPGSINMSSIFTGKCVAKISPLDPTLQIADRNADKTNRSTVRSTPQRALKNITAIYYDEERNEIYTGNTEGFIHVWSN</sequence>